<reference evidence="7" key="1">
    <citation type="submission" date="2017-02" db="UniProtKB">
        <authorList>
            <consortium name="WormBaseParasite"/>
        </authorList>
    </citation>
    <scope>IDENTIFICATION</scope>
</reference>
<protein>
    <submittedName>
        <fullName evidence="7">SLBP_RNA_bind domain-containing protein</fullName>
    </submittedName>
</protein>
<evidence type="ECO:0000313" key="7">
    <source>
        <dbReference type="WBParaSite" id="HDID_0000737301-mRNA-1"/>
    </source>
</evidence>
<dbReference type="Gene3D" id="1.10.8.1120">
    <property type="entry name" value="Histone RNA hairpin-binding protein RNA-binding domain"/>
    <property type="match status" value="1"/>
</dbReference>
<dbReference type="AlphaFoldDB" id="A0A0R3SQL7"/>
<sequence length="258" mass="29586">MEQYKLRSDPKINDQLLRECDADKRKYIEKVKARDSSRSEEDFETRLDELVRRQRDIDRGRSSDIYRQYITDIAKVDRETHHPRTPNKFRKVSRRAWDGMVKKWRRTLHNYQSLDPDEPYRSELSTMGDDDDEESDDGLSAPWKAVRQQLVAEAEEDTLQAEVRENATTAATGADEDTLDANVPTVNLRGRRPFSPSNRLGPGPDVLHSGLTNDISAISMTKKSEDGNFVHSQTSINEVILIKIPISLPPLSPSFVYI</sequence>
<dbReference type="InterPro" id="IPR026502">
    <property type="entry name" value="SLBP1/SLBP2"/>
</dbReference>
<dbReference type="GO" id="GO:0005737">
    <property type="term" value="C:cytoplasm"/>
    <property type="evidence" value="ECO:0007669"/>
    <property type="project" value="TreeGrafter"/>
</dbReference>
<evidence type="ECO:0000256" key="2">
    <source>
        <dbReference type="ARBA" id="ARBA00022884"/>
    </source>
</evidence>
<comment type="similarity">
    <text evidence="1">Belongs to the SLBP family.</text>
</comment>
<dbReference type="PANTHER" id="PTHR17408">
    <property type="entry name" value="HISTONE RNA HAIRPIN-BINDING PROTEIN"/>
    <property type="match status" value="1"/>
</dbReference>
<feature type="compositionally biased region" description="Acidic residues" evidence="3">
    <location>
        <begin position="128"/>
        <end position="137"/>
    </location>
</feature>
<evidence type="ECO:0000313" key="6">
    <source>
        <dbReference type="Proteomes" id="UP000274504"/>
    </source>
</evidence>
<accession>A0A0R3SQL7</accession>
<dbReference type="GO" id="GO:0051028">
    <property type="term" value="P:mRNA transport"/>
    <property type="evidence" value="ECO:0007669"/>
    <property type="project" value="TreeGrafter"/>
</dbReference>
<evidence type="ECO:0000313" key="5">
    <source>
        <dbReference type="EMBL" id="VDL59689.1"/>
    </source>
</evidence>
<evidence type="ECO:0000256" key="3">
    <source>
        <dbReference type="SAM" id="MobiDB-lite"/>
    </source>
</evidence>
<dbReference type="WBParaSite" id="HDID_0000737301-mRNA-1">
    <property type="protein sequence ID" value="HDID_0000737301-mRNA-1"/>
    <property type="gene ID" value="HDID_0000737301"/>
</dbReference>
<dbReference type="OrthoDB" id="265795at2759"/>
<name>A0A0R3SQL7_HYMDI</name>
<dbReference type="GO" id="GO:0003729">
    <property type="term" value="F:mRNA binding"/>
    <property type="evidence" value="ECO:0007669"/>
    <property type="project" value="InterPro"/>
</dbReference>
<evidence type="ECO:0000259" key="4">
    <source>
        <dbReference type="Pfam" id="PF15247"/>
    </source>
</evidence>
<feature type="region of interest" description="Disordered" evidence="3">
    <location>
        <begin position="186"/>
        <end position="207"/>
    </location>
</feature>
<reference evidence="5 6" key="2">
    <citation type="submission" date="2018-11" db="EMBL/GenBank/DDBJ databases">
        <authorList>
            <consortium name="Pathogen Informatics"/>
        </authorList>
    </citation>
    <scope>NUCLEOTIDE SEQUENCE [LARGE SCALE GENOMIC DNA]</scope>
</reference>
<dbReference type="GO" id="GO:0071204">
    <property type="term" value="C:histone pre-mRNA 3'end processing complex"/>
    <property type="evidence" value="ECO:0007669"/>
    <property type="project" value="TreeGrafter"/>
</dbReference>
<dbReference type="GO" id="GO:0071207">
    <property type="term" value="F:histone pre-mRNA stem-loop binding"/>
    <property type="evidence" value="ECO:0007669"/>
    <property type="project" value="TreeGrafter"/>
</dbReference>
<dbReference type="GO" id="GO:0006398">
    <property type="term" value="P:mRNA 3'-end processing by stem-loop binding and cleavage"/>
    <property type="evidence" value="ECO:0007669"/>
    <property type="project" value="TreeGrafter"/>
</dbReference>
<dbReference type="EMBL" id="UYSG01010929">
    <property type="protein sequence ID" value="VDL59689.1"/>
    <property type="molecule type" value="Genomic_DNA"/>
</dbReference>
<dbReference type="Pfam" id="PF15247">
    <property type="entry name" value="SLBP_RNA_bind"/>
    <property type="match status" value="1"/>
</dbReference>
<dbReference type="STRING" id="6216.A0A0R3SQL7"/>
<feature type="domain" description="Histone RNA hairpin-binding protein RNA-binding" evidence="4">
    <location>
        <begin position="49"/>
        <end position="112"/>
    </location>
</feature>
<organism evidence="7">
    <name type="scientific">Hymenolepis diminuta</name>
    <name type="common">Rat tapeworm</name>
    <dbReference type="NCBI Taxonomy" id="6216"/>
    <lineage>
        <taxon>Eukaryota</taxon>
        <taxon>Metazoa</taxon>
        <taxon>Spiralia</taxon>
        <taxon>Lophotrochozoa</taxon>
        <taxon>Platyhelminthes</taxon>
        <taxon>Cestoda</taxon>
        <taxon>Eucestoda</taxon>
        <taxon>Cyclophyllidea</taxon>
        <taxon>Hymenolepididae</taxon>
        <taxon>Hymenolepis</taxon>
    </lineage>
</organism>
<keyword evidence="2" id="KW-0694">RNA-binding</keyword>
<proteinExistence type="inferred from homology"/>
<dbReference type="InterPro" id="IPR038294">
    <property type="entry name" value="SLBP_RNA_bind_sf"/>
</dbReference>
<evidence type="ECO:0000256" key="1">
    <source>
        <dbReference type="ARBA" id="ARBA00006151"/>
    </source>
</evidence>
<feature type="region of interest" description="Disordered" evidence="3">
    <location>
        <begin position="110"/>
        <end position="139"/>
    </location>
</feature>
<gene>
    <name evidence="5" type="ORF">HDID_LOCUS7371</name>
</gene>
<dbReference type="InterPro" id="IPR029344">
    <property type="entry name" value="SLBP_RNA_bind"/>
</dbReference>
<dbReference type="Proteomes" id="UP000274504">
    <property type="component" value="Unassembled WGS sequence"/>
</dbReference>
<dbReference type="PANTHER" id="PTHR17408:SF0">
    <property type="entry name" value="HISTONE RNA HAIRPIN-BINDING PROTEIN"/>
    <property type="match status" value="1"/>
</dbReference>